<feature type="compositionally biased region" description="Basic and acidic residues" evidence="13">
    <location>
        <begin position="286"/>
        <end position="295"/>
    </location>
</feature>
<dbReference type="Proteomes" id="UP000231019">
    <property type="component" value="Unassembled WGS sequence"/>
</dbReference>
<dbReference type="GO" id="GO:0016020">
    <property type="term" value="C:membrane"/>
    <property type="evidence" value="ECO:0007669"/>
    <property type="project" value="InterPro"/>
</dbReference>
<dbReference type="AlphaFoldDB" id="A0A2M7G5C1"/>
<keyword evidence="4" id="KW-0479">Metal-binding</keyword>
<keyword evidence="7" id="KW-0408">Iron</keyword>
<dbReference type="PROSITE" id="PS51379">
    <property type="entry name" value="4FE4S_FER_2"/>
    <property type="match status" value="2"/>
</dbReference>
<evidence type="ECO:0000256" key="6">
    <source>
        <dbReference type="ARBA" id="ARBA00022967"/>
    </source>
</evidence>
<comment type="caution">
    <text evidence="15">The sequence shown here is derived from an EMBL/GenBank/DDBJ whole genome shotgun (WGS) entry which is preliminary data.</text>
</comment>
<keyword evidence="10" id="KW-0830">Ubiquinone</keyword>
<evidence type="ECO:0000256" key="3">
    <source>
        <dbReference type="ARBA" id="ARBA00022719"/>
    </source>
</evidence>
<proteinExistence type="predicted"/>
<feature type="compositionally biased region" description="Basic and acidic residues" evidence="13">
    <location>
        <begin position="229"/>
        <end position="238"/>
    </location>
</feature>
<dbReference type="GO" id="GO:0046872">
    <property type="term" value="F:metal ion binding"/>
    <property type="evidence" value="ECO:0007669"/>
    <property type="project" value="UniProtKB-KW"/>
</dbReference>
<feature type="region of interest" description="Disordered" evidence="13">
    <location>
        <begin position="218"/>
        <end position="238"/>
    </location>
</feature>
<dbReference type="EMBL" id="PFFQ01000028">
    <property type="protein sequence ID" value="PIW17136.1"/>
    <property type="molecule type" value="Genomic_DNA"/>
</dbReference>
<protein>
    <recommendedName>
        <fullName evidence="14">4Fe-4S ferredoxin-type domain-containing protein</fullName>
    </recommendedName>
</protein>
<feature type="domain" description="4Fe-4S ferredoxin-type" evidence="14">
    <location>
        <begin position="117"/>
        <end position="146"/>
    </location>
</feature>
<dbReference type="Gene3D" id="3.30.70.3270">
    <property type="match status" value="1"/>
</dbReference>
<dbReference type="InterPro" id="IPR017896">
    <property type="entry name" value="4Fe4S_Fe-S-bd"/>
</dbReference>
<evidence type="ECO:0000256" key="4">
    <source>
        <dbReference type="ARBA" id="ARBA00022723"/>
    </source>
</evidence>
<feature type="coiled-coil region" evidence="12">
    <location>
        <begin position="180"/>
        <end position="216"/>
    </location>
</feature>
<dbReference type="PANTHER" id="PTHR10849">
    <property type="entry name" value="NADH DEHYDROGENASE UBIQUINONE IRON-SULFUR PROTEIN 8, MITOCHONDRIAL"/>
    <property type="match status" value="1"/>
</dbReference>
<accession>A0A2M7G5C1</accession>
<reference evidence="15 16" key="1">
    <citation type="submission" date="2017-09" db="EMBL/GenBank/DDBJ databases">
        <title>Depth-based differentiation of microbial function through sediment-hosted aquifers and enrichment of novel symbionts in the deep terrestrial subsurface.</title>
        <authorList>
            <person name="Probst A.J."/>
            <person name="Ladd B."/>
            <person name="Jarett J.K."/>
            <person name="Geller-Mcgrath D.E."/>
            <person name="Sieber C.M."/>
            <person name="Emerson J.B."/>
            <person name="Anantharaman K."/>
            <person name="Thomas B.C."/>
            <person name="Malmstrom R."/>
            <person name="Stieglmeier M."/>
            <person name="Klingl A."/>
            <person name="Woyke T."/>
            <person name="Ryan C.M."/>
            <person name="Banfield J.F."/>
        </authorList>
    </citation>
    <scope>NUCLEOTIDE SEQUENCE [LARGE SCALE GENOMIC DNA]</scope>
    <source>
        <strain evidence="15">CG17_big_fil_post_rev_8_21_14_2_50_48_46</strain>
    </source>
</reference>
<dbReference type="Pfam" id="PF12838">
    <property type="entry name" value="Fer4_7"/>
    <property type="match status" value="1"/>
</dbReference>
<name>A0A2M7G5C1_9BACT</name>
<dbReference type="GO" id="GO:0051539">
    <property type="term" value="F:4 iron, 4 sulfur cluster binding"/>
    <property type="evidence" value="ECO:0007669"/>
    <property type="project" value="UniProtKB-KW"/>
</dbReference>
<evidence type="ECO:0000256" key="7">
    <source>
        <dbReference type="ARBA" id="ARBA00023004"/>
    </source>
</evidence>
<keyword evidence="6" id="KW-1278">Translocase</keyword>
<dbReference type="InterPro" id="IPR017900">
    <property type="entry name" value="4Fe4S_Fe_S_CS"/>
</dbReference>
<evidence type="ECO:0000256" key="11">
    <source>
        <dbReference type="ARBA" id="ARBA00023136"/>
    </source>
</evidence>
<dbReference type="PROSITE" id="PS00198">
    <property type="entry name" value="4FE4S_FER_1"/>
    <property type="match status" value="1"/>
</dbReference>
<evidence type="ECO:0000256" key="12">
    <source>
        <dbReference type="SAM" id="Coils"/>
    </source>
</evidence>
<evidence type="ECO:0000256" key="10">
    <source>
        <dbReference type="ARBA" id="ARBA00023075"/>
    </source>
</evidence>
<keyword evidence="9" id="KW-0520">NAD</keyword>
<keyword evidence="11" id="KW-0472">Membrane</keyword>
<evidence type="ECO:0000313" key="15">
    <source>
        <dbReference type="EMBL" id="PIW17136.1"/>
    </source>
</evidence>
<keyword evidence="8" id="KW-0411">Iron-sulfur</keyword>
<keyword evidence="5" id="KW-0677">Repeat</keyword>
<dbReference type="GO" id="GO:0016651">
    <property type="term" value="F:oxidoreductase activity, acting on NAD(P)H"/>
    <property type="evidence" value="ECO:0007669"/>
    <property type="project" value="InterPro"/>
</dbReference>
<sequence length="326" mass="35596">MKVYGTSVLKGLLYTLKTFVETYIEDFKRLSGKGQPENGLRSFSEGVVTVQYPEAPMPLGETYERFRVIPMLIYDQKEDGRDVRCTACGICAKVCPPQCIWITQQMDEKGKPITKPEEFYIDTSICMNCGLCSEFCPFDSIKMDHQFELTVTENRRENYVYDLEKLLVPAEYYASVRPRISAEEDEIRRKEEEAKKAKEEAKKAAAAAKAAAAKEAAANAPAEGSAEAAAEKPAKKVLSDEEKAALKEAALKKAAELKAKKEAEKAAAAGEAPSGNGGEPAAAAEKPAKKVLSDEEKAALKEAALKKAAELKAKKEAEKAAEQEAP</sequence>
<evidence type="ECO:0000256" key="9">
    <source>
        <dbReference type="ARBA" id="ARBA00023027"/>
    </source>
</evidence>
<dbReference type="GO" id="GO:0048038">
    <property type="term" value="F:quinone binding"/>
    <property type="evidence" value="ECO:0007669"/>
    <property type="project" value="UniProtKB-KW"/>
</dbReference>
<evidence type="ECO:0000256" key="13">
    <source>
        <dbReference type="SAM" id="MobiDB-lite"/>
    </source>
</evidence>
<dbReference type="SUPFAM" id="SSF54862">
    <property type="entry name" value="4Fe-4S ferredoxins"/>
    <property type="match status" value="1"/>
</dbReference>
<keyword evidence="3" id="KW-0874">Quinone</keyword>
<dbReference type="InterPro" id="IPR010226">
    <property type="entry name" value="NADH_quinone_OxRdtase_chainI"/>
</dbReference>
<evidence type="ECO:0000313" key="16">
    <source>
        <dbReference type="Proteomes" id="UP000231019"/>
    </source>
</evidence>
<evidence type="ECO:0000256" key="1">
    <source>
        <dbReference type="ARBA" id="ARBA00022475"/>
    </source>
</evidence>
<evidence type="ECO:0000259" key="14">
    <source>
        <dbReference type="PROSITE" id="PS51379"/>
    </source>
</evidence>
<dbReference type="PANTHER" id="PTHR10849:SF24">
    <property type="entry name" value="NADH-QUINONE OXIDOREDUCTASE SUBUNIT I 2"/>
    <property type="match status" value="1"/>
</dbReference>
<evidence type="ECO:0000256" key="5">
    <source>
        <dbReference type="ARBA" id="ARBA00022737"/>
    </source>
</evidence>
<feature type="compositionally biased region" description="Low complexity" evidence="13">
    <location>
        <begin position="266"/>
        <end position="285"/>
    </location>
</feature>
<feature type="domain" description="4Fe-4S ferredoxin-type" evidence="14">
    <location>
        <begin position="74"/>
        <end position="105"/>
    </location>
</feature>
<gene>
    <name evidence="15" type="ORF">COW36_10025</name>
</gene>
<feature type="region of interest" description="Disordered" evidence="13">
    <location>
        <begin position="257"/>
        <end position="295"/>
    </location>
</feature>
<feature type="compositionally biased region" description="Low complexity" evidence="13">
    <location>
        <begin position="218"/>
        <end position="228"/>
    </location>
</feature>
<organism evidence="15 16">
    <name type="scientific">bacterium (Candidatus Blackallbacteria) CG17_big_fil_post_rev_8_21_14_2_50_48_46</name>
    <dbReference type="NCBI Taxonomy" id="2014261"/>
    <lineage>
        <taxon>Bacteria</taxon>
        <taxon>Candidatus Blackallbacteria</taxon>
    </lineage>
</organism>
<evidence type="ECO:0000256" key="2">
    <source>
        <dbReference type="ARBA" id="ARBA00022485"/>
    </source>
</evidence>
<keyword evidence="1" id="KW-1003">Cell membrane</keyword>
<evidence type="ECO:0000256" key="8">
    <source>
        <dbReference type="ARBA" id="ARBA00023014"/>
    </source>
</evidence>
<keyword evidence="2" id="KW-0004">4Fe-4S</keyword>
<keyword evidence="12" id="KW-0175">Coiled coil</keyword>